<feature type="transmembrane region" description="Helical" evidence="8">
    <location>
        <begin position="89"/>
        <end position="108"/>
    </location>
</feature>
<proteinExistence type="predicted"/>
<reference evidence="10 11" key="1">
    <citation type="submission" date="2017-07" db="EMBL/GenBank/DDBJ databases">
        <authorList>
            <person name="Talla V."/>
            <person name="Backstrom N."/>
        </authorList>
    </citation>
    <scope>NUCLEOTIDE SEQUENCE [LARGE SCALE GENOMIC DNA]</scope>
</reference>
<evidence type="ECO:0000256" key="8">
    <source>
        <dbReference type="SAM" id="Phobius"/>
    </source>
</evidence>
<sequence>MIINMAEEKHGHTYYQWIYASIASIGFMLYGMEAGWLSPITKTLQSENSPLGSPLSSSTISVCASVSAISSAVTVPLYSYLVDKYGRKWIIFAITIPQALSILMRIMFPNVVVLLIARSAAGISASGVFTTCTIYTREISQSNMIGKLGSLQVVMQFTGFLIIYLIGAFFEYFTILWIFLAFPIATAVLMISAPEAPAYLVKRGKIDEAYKTVAFLRGVTKDDKIVVNEIDEMQKQEEEFKSISKIGMRTILRDKSWRRGLIIMLATFTVHAWNGAFAILTYASAILSSTGNVFDISPELQTISFPIVMIIASLSLTGIAERFGRRVLLAAGFFFSALALTALGVAMLVQQHGYMVPGWLPITSMMVASAMYAGSVRPLPYIISTEMFNFQVRAKVMGSIVMYAWLVVATQLFAYGPLADTLGLHGTFICYGFINVLGVILCYVMPETKDKTDEEIRHVLAHSTKSQTVSQPT</sequence>
<dbReference type="InterPro" id="IPR036259">
    <property type="entry name" value="MFS_trans_sf"/>
</dbReference>
<feature type="transmembrane region" description="Helical" evidence="8">
    <location>
        <begin position="59"/>
        <end position="82"/>
    </location>
</feature>
<keyword evidence="5 8" id="KW-0812">Transmembrane</keyword>
<evidence type="ECO:0000256" key="2">
    <source>
        <dbReference type="ARBA" id="ARBA00022448"/>
    </source>
</evidence>
<keyword evidence="4" id="KW-0762">Sugar transport</keyword>
<evidence type="ECO:0000313" key="11">
    <source>
        <dbReference type="Proteomes" id="UP000324832"/>
    </source>
</evidence>
<keyword evidence="3" id="KW-1003">Cell membrane</keyword>
<dbReference type="PANTHER" id="PTHR48021">
    <property type="match status" value="1"/>
</dbReference>
<dbReference type="AlphaFoldDB" id="A0A5E4PXK3"/>
<evidence type="ECO:0000256" key="6">
    <source>
        <dbReference type="ARBA" id="ARBA00022989"/>
    </source>
</evidence>
<evidence type="ECO:0000256" key="4">
    <source>
        <dbReference type="ARBA" id="ARBA00022597"/>
    </source>
</evidence>
<dbReference type="InterPro" id="IPR050549">
    <property type="entry name" value="MFS_Trehalose_Transporter"/>
</dbReference>
<feature type="transmembrane region" description="Helical" evidence="8">
    <location>
        <begin position="327"/>
        <end position="348"/>
    </location>
</feature>
<evidence type="ECO:0000313" key="10">
    <source>
        <dbReference type="EMBL" id="VVC89650.1"/>
    </source>
</evidence>
<keyword evidence="6 8" id="KW-1133">Transmembrane helix</keyword>
<comment type="subcellular location">
    <subcellularLocation>
        <location evidence="1">Cell membrane</location>
        <topology evidence="1">Multi-pass membrane protein</topology>
    </subcellularLocation>
</comment>
<accession>A0A5E4PXK3</accession>
<feature type="transmembrane region" description="Helical" evidence="8">
    <location>
        <begin position="422"/>
        <end position="444"/>
    </location>
</feature>
<dbReference type="FunFam" id="1.20.1250.20:FF:000218">
    <property type="entry name" value="facilitated trehalose transporter Tret1"/>
    <property type="match status" value="1"/>
</dbReference>
<evidence type="ECO:0000256" key="3">
    <source>
        <dbReference type="ARBA" id="ARBA00022475"/>
    </source>
</evidence>
<gene>
    <name evidence="10" type="ORF">LSINAPIS_LOCUS2718</name>
</gene>
<dbReference type="InterPro" id="IPR020846">
    <property type="entry name" value="MFS_dom"/>
</dbReference>
<dbReference type="SUPFAM" id="SSF103473">
    <property type="entry name" value="MFS general substrate transporter"/>
    <property type="match status" value="1"/>
</dbReference>
<dbReference type="EMBL" id="FZQP02000593">
    <property type="protein sequence ID" value="VVC89650.1"/>
    <property type="molecule type" value="Genomic_DNA"/>
</dbReference>
<name>A0A5E4PXK3_9NEOP</name>
<feature type="transmembrane region" description="Helical" evidence="8">
    <location>
        <begin position="12"/>
        <end position="32"/>
    </location>
</feature>
<feature type="transmembrane region" description="Helical" evidence="8">
    <location>
        <begin position="114"/>
        <end position="136"/>
    </location>
</feature>
<feature type="transmembrane region" description="Helical" evidence="8">
    <location>
        <begin position="148"/>
        <end position="166"/>
    </location>
</feature>
<keyword evidence="2" id="KW-0813">Transport</keyword>
<evidence type="ECO:0000256" key="7">
    <source>
        <dbReference type="ARBA" id="ARBA00023136"/>
    </source>
</evidence>
<feature type="transmembrane region" description="Helical" evidence="8">
    <location>
        <begin position="303"/>
        <end position="320"/>
    </location>
</feature>
<evidence type="ECO:0000259" key="9">
    <source>
        <dbReference type="PROSITE" id="PS50850"/>
    </source>
</evidence>
<dbReference type="PANTHER" id="PTHR48021:SF1">
    <property type="entry name" value="GH07001P-RELATED"/>
    <property type="match status" value="1"/>
</dbReference>
<evidence type="ECO:0000256" key="1">
    <source>
        <dbReference type="ARBA" id="ARBA00004651"/>
    </source>
</evidence>
<dbReference type="Gene3D" id="1.20.1250.20">
    <property type="entry name" value="MFS general substrate transporter like domains"/>
    <property type="match status" value="1"/>
</dbReference>
<protein>
    <recommendedName>
        <fullName evidence="9">Major facilitator superfamily (MFS) profile domain-containing protein</fullName>
    </recommendedName>
</protein>
<feature type="domain" description="Major facilitator superfamily (MFS) profile" evidence="9">
    <location>
        <begin position="19"/>
        <end position="450"/>
    </location>
</feature>
<feature type="transmembrane region" description="Helical" evidence="8">
    <location>
        <begin position="354"/>
        <end position="375"/>
    </location>
</feature>
<keyword evidence="7 8" id="KW-0472">Membrane</keyword>
<dbReference type="GO" id="GO:0005886">
    <property type="term" value="C:plasma membrane"/>
    <property type="evidence" value="ECO:0007669"/>
    <property type="project" value="UniProtKB-SubCell"/>
</dbReference>
<evidence type="ECO:0000256" key="5">
    <source>
        <dbReference type="ARBA" id="ARBA00022692"/>
    </source>
</evidence>
<feature type="transmembrane region" description="Helical" evidence="8">
    <location>
        <begin position="261"/>
        <end position="283"/>
    </location>
</feature>
<feature type="transmembrane region" description="Helical" evidence="8">
    <location>
        <begin position="396"/>
        <end position="416"/>
    </location>
</feature>
<keyword evidence="11" id="KW-1185">Reference proteome</keyword>
<dbReference type="GO" id="GO:0022857">
    <property type="term" value="F:transmembrane transporter activity"/>
    <property type="evidence" value="ECO:0007669"/>
    <property type="project" value="InterPro"/>
</dbReference>
<dbReference type="Pfam" id="PF00083">
    <property type="entry name" value="Sugar_tr"/>
    <property type="match status" value="1"/>
</dbReference>
<dbReference type="InterPro" id="IPR005828">
    <property type="entry name" value="MFS_sugar_transport-like"/>
</dbReference>
<dbReference type="Proteomes" id="UP000324832">
    <property type="component" value="Unassembled WGS sequence"/>
</dbReference>
<feature type="transmembrane region" description="Helical" evidence="8">
    <location>
        <begin position="172"/>
        <end position="193"/>
    </location>
</feature>
<dbReference type="PROSITE" id="PS50850">
    <property type="entry name" value="MFS"/>
    <property type="match status" value="1"/>
</dbReference>
<organism evidence="10 11">
    <name type="scientific">Leptidea sinapis</name>
    <dbReference type="NCBI Taxonomy" id="189913"/>
    <lineage>
        <taxon>Eukaryota</taxon>
        <taxon>Metazoa</taxon>
        <taxon>Ecdysozoa</taxon>
        <taxon>Arthropoda</taxon>
        <taxon>Hexapoda</taxon>
        <taxon>Insecta</taxon>
        <taxon>Pterygota</taxon>
        <taxon>Neoptera</taxon>
        <taxon>Endopterygota</taxon>
        <taxon>Lepidoptera</taxon>
        <taxon>Glossata</taxon>
        <taxon>Ditrysia</taxon>
        <taxon>Papilionoidea</taxon>
        <taxon>Pieridae</taxon>
        <taxon>Dismorphiinae</taxon>
        <taxon>Leptidea</taxon>
    </lineage>
</organism>